<dbReference type="InterPro" id="IPR013947">
    <property type="entry name" value="Mediator_Med14"/>
</dbReference>
<feature type="region of interest" description="Disordered" evidence="8">
    <location>
        <begin position="746"/>
        <end position="782"/>
    </location>
</feature>
<comment type="similarity">
    <text evidence="2 7">Belongs to the Mediator complex subunit 14 family.</text>
</comment>
<evidence type="ECO:0000256" key="8">
    <source>
        <dbReference type="SAM" id="MobiDB-lite"/>
    </source>
</evidence>
<dbReference type="PANTHER" id="PTHR12809:SF2">
    <property type="entry name" value="MEDIATOR OF RNA POLYMERASE II TRANSCRIPTION SUBUNIT 14"/>
    <property type="match status" value="1"/>
</dbReference>
<keyword evidence="5 7" id="KW-0804">Transcription</keyword>
<gene>
    <name evidence="10" type="ORF">Bathy02g03220</name>
</gene>
<dbReference type="GO" id="GO:0016592">
    <property type="term" value="C:mediator complex"/>
    <property type="evidence" value="ECO:0007669"/>
    <property type="project" value="UniProtKB-UniRule"/>
</dbReference>
<dbReference type="eggNOG" id="KOG1875">
    <property type="taxonomic scope" value="Eukaryota"/>
</dbReference>
<evidence type="ECO:0000256" key="2">
    <source>
        <dbReference type="ARBA" id="ARBA00007813"/>
    </source>
</evidence>
<dbReference type="AlphaFoldDB" id="K8EAJ4"/>
<sequence>MESLPQTAPTITIRELIERVCQTSHREFELVLDALSRNDGKSIAPIEKKRALVHHLNALKQRLVRAHALIAWAPKNAKATLVAENACNALDEHVEQFRTAADALHGMHQRLLWARAPMFDVSASFDVLCRGGFDCLDRVEGIRKVATMQKWKEEREKEIMMKKTKKGENTTGDGGAEEKEEEKKKEEEDKEEEIDLARRKTLDAKHALIVEKHALKRFPSMEGDEDGKVKFTIFDVVSGEVRCGVENMYEMTLVLDDAPTEKEVLWTCTGVEILCGEESMMVSDDDGKRKRISYQATKEEIQSLTFNATMRAKGDGTEQHPARGILGAHEAMMDAVTRLVCAKTLAQAGMLRDLAEAKSDKSDESGSNSAIEWTKRGKVVAEIVKHKGDVTGCAITLWNARKRLDVKFEVDKRKITASVVSVQKEKEKENKKDESAEKATLPSAALKTFEDTREPIDIDNGTISLLNALDLASKTATVSTLTSIRDFLVNSKQKETSTPKKSPQKKKKATPAASKKRKATAIEEEEEEEDGGGEEREKDFFNSLGGVTFSEVDDATLTFSIVFDRDEVDKNSKELASVSAVVSVNKYKGIVQCEFQAYPDSIIDRDDVDDIICYGSFKHELAKRLESASESNDPQNVGLVFLELIPEMREIAKMFIVRKYLEPSLSALFAPYSIENLKEILKTTRRVAGANVAAVIKADDYEHLLENDGTFVCVWEDGATMSVKCAKRRSTLERWRVDSCSEITRNGETLGGGGGDGGVKRAKTTKGKTKTTPSSSEGPFEGAATISIESLSKIAADAVKRALK</sequence>
<keyword evidence="3 7" id="KW-0805">Transcription regulation</keyword>
<dbReference type="PANTHER" id="PTHR12809">
    <property type="entry name" value="MEDIATOR COMPLEX SUBUNIT"/>
    <property type="match status" value="1"/>
</dbReference>
<dbReference type="GeneID" id="19017435"/>
<feature type="compositionally biased region" description="Basic residues" evidence="8">
    <location>
        <begin position="760"/>
        <end position="769"/>
    </location>
</feature>
<dbReference type="RefSeq" id="XP_007514531.1">
    <property type="nucleotide sequence ID" value="XM_007514469.1"/>
</dbReference>
<dbReference type="STRING" id="41875.K8EAJ4"/>
<dbReference type="GO" id="GO:0003712">
    <property type="term" value="F:transcription coregulator activity"/>
    <property type="evidence" value="ECO:0007669"/>
    <property type="project" value="UniProtKB-UniRule"/>
</dbReference>
<keyword evidence="6 7" id="KW-0539">Nucleus</keyword>
<dbReference type="GO" id="GO:0070847">
    <property type="term" value="C:core mediator complex"/>
    <property type="evidence" value="ECO:0007669"/>
    <property type="project" value="TreeGrafter"/>
</dbReference>
<feature type="compositionally biased region" description="Acidic residues" evidence="8">
    <location>
        <begin position="522"/>
        <end position="532"/>
    </location>
</feature>
<evidence type="ECO:0000256" key="6">
    <source>
        <dbReference type="ARBA" id="ARBA00023242"/>
    </source>
</evidence>
<feature type="domain" description="Mediator complex subunit MED14 N-terminal" evidence="9">
    <location>
        <begin position="11"/>
        <end position="139"/>
    </location>
</feature>
<evidence type="ECO:0000256" key="1">
    <source>
        <dbReference type="ARBA" id="ARBA00004123"/>
    </source>
</evidence>
<keyword evidence="11" id="KW-1185">Reference proteome</keyword>
<reference evidence="10 11" key="1">
    <citation type="submission" date="2011-10" db="EMBL/GenBank/DDBJ databases">
        <authorList>
            <person name="Genoscope - CEA"/>
        </authorList>
    </citation>
    <scope>NUCLEOTIDE SEQUENCE [LARGE SCALE GENOMIC DNA]</scope>
    <source>
        <strain evidence="10 11">RCC 1105</strain>
    </source>
</reference>
<evidence type="ECO:0000256" key="3">
    <source>
        <dbReference type="ARBA" id="ARBA00023015"/>
    </source>
</evidence>
<organism evidence="10 11">
    <name type="scientific">Bathycoccus prasinos</name>
    <dbReference type="NCBI Taxonomy" id="41875"/>
    <lineage>
        <taxon>Eukaryota</taxon>
        <taxon>Viridiplantae</taxon>
        <taxon>Chlorophyta</taxon>
        <taxon>Mamiellophyceae</taxon>
        <taxon>Mamiellales</taxon>
        <taxon>Bathycoccaceae</taxon>
        <taxon>Bathycoccus</taxon>
    </lineage>
</organism>
<evidence type="ECO:0000256" key="4">
    <source>
        <dbReference type="ARBA" id="ARBA00023159"/>
    </source>
</evidence>
<keyword evidence="4 7" id="KW-0010">Activator</keyword>
<proteinExistence type="inferred from homology"/>
<dbReference type="EMBL" id="FO082277">
    <property type="protein sequence ID" value="CCO14771.1"/>
    <property type="molecule type" value="Genomic_DNA"/>
</dbReference>
<accession>K8EAJ4</accession>
<evidence type="ECO:0000259" key="9">
    <source>
        <dbReference type="Pfam" id="PF08638"/>
    </source>
</evidence>
<evidence type="ECO:0000256" key="5">
    <source>
        <dbReference type="ARBA" id="ARBA00023163"/>
    </source>
</evidence>
<feature type="region of interest" description="Disordered" evidence="8">
    <location>
        <begin position="492"/>
        <end position="537"/>
    </location>
</feature>
<dbReference type="OrthoDB" id="514257at2759"/>
<comment type="function">
    <text evidence="7">Component of the Mediator complex, a coactivator involved in the regulated transcription of nearly all RNA polymerase II-dependent genes. Mediator functions as a bridge to convey information from gene-specific regulatory proteins to the basal RNA polymerase II transcription machinery. Mediator is recruited to promoters by direct interactions with regulatory proteins and serves as a scaffold for the assembly of a functional preinitiation complex with RNA polymerase II and the general transcription factors.</text>
</comment>
<name>K8EAJ4_9CHLO</name>
<evidence type="ECO:0000256" key="7">
    <source>
        <dbReference type="RuleBase" id="RU365082"/>
    </source>
</evidence>
<comment type="subcellular location">
    <subcellularLocation>
        <location evidence="1 7">Nucleus</location>
    </subcellularLocation>
</comment>
<feature type="region of interest" description="Disordered" evidence="8">
    <location>
        <begin position="156"/>
        <end position="194"/>
    </location>
</feature>
<protein>
    <recommendedName>
        <fullName evidence="7">Mediator of RNA polymerase II transcription subunit 14</fullName>
    </recommendedName>
    <alternativeName>
        <fullName evidence="7">Mediator complex subunit 14</fullName>
    </alternativeName>
</protein>
<feature type="compositionally biased region" description="Basic residues" evidence="8">
    <location>
        <begin position="502"/>
        <end position="519"/>
    </location>
</feature>
<evidence type="ECO:0000313" key="11">
    <source>
        <dbReference type="Proteomes" id="UP000198341"/>
    </source>
</evidence>
<comment type="subunit">
    <text evidence="7">Component of the Mediator complex.</text>
</comment>
<dbReference type="Pfam" id="PF08638">
    <property type="entry name" value="Med14"/>
    <property type="match status" value="1"/>
</dbReference>
<dbReference type="GO" id="GO:0006357">
    <property type="term" value="P:regulation of transcription by RNA polymerase II"/>
    <property type="evidence" value="ECO:0007669"/>
    <property type="project" value="InterPro"/>
</dbReference>
<dbReference type="KEGG" id="bpg:Bathy02g03220"/>
<dbReference type="InterPro" id="IPR055122">
    <property type="entry name" value="Med14_N"/>
</dbReference>
<dbReference type="Proteomes" id="UP000198341">
    <property type="component" value="Chromosome 2"/>
</dbReference>
<evidence type="ECO:0000313" key="10">
    <source>
        <dbReference type="EMBL" id="CCO14771.1"/>
    </source>
</evidence>